<organism evidence="1 2">
    <name type="scientific">Camellia lanceoleosa</name>
    <dbReference type="NCBI Taxonomy" id="1840588"/>
    <lineage>
        <taxon>Eukaryota</taxon>
        <taxon>Viridiplantae</taxon>
        <taxon>Streptophyta</taxon>
        <taxon>Embryophyta</taxon>
        <taxon>Tracheophyta</taxon>
        <taxon>Spermatophyta</taxon>
        <taxon>Magnoliopsida</taxon>
        <taxon>eudicotyledons</taxon>
        <taxon>Gunneridae</taxon>
        <taxon>Pentapetalae</taxon>
        <taxon>asterids</taxon>
        <taxon>Ericales</taxon>
        <taxon>Theaceae</taxon>
        <taxon>Camellia</taxon>
    </lineage>
</organism>
<dbReference type="Proteomes" id="UP001060215">
    <property type="component" value="Chromosome 6"/>
</dbReference>
<dbReference type="EMBL" id="CM045763">
    <property type="protein sequence ID" value="KAI8021557.1"/>
    <property type="molecule type" value="Genomic_DNA"/>
</dbReference>
<sequence length="81" mass="9557">MVGSIRVTPIGPSMLWNQQYYYPPTPLSSLSLSLSTHAYTIGFLSFLGFEQWMKRRERLMGTMVGRQKRQREWVKKMVMKL</sequence>
<comment type="caution">
    <text evidence="1">The sequence shown here is derived from an EMBL/GenBank/DDBJ whole genome shotgun (WGS) entry which is preliminary data.</text>
</comment>
<keyword evidence="2" id="KW-1185">Reference proteome</keyword>
<gene>
    <name evidence="1" type="ORF">LOK49_LG03G02262</name>
</gene>
<reference evidence="1 2" key="1">
    <citation type="journal article" date="2022" name="Plant J.">
        <title>Chromosome-level genome of Camellia lanceoleosa provides a valuable resource for understanding genome evolution and self-incompatibility.</title>
        <authorList>
            <person name="Gong W."/>
            <person name="Xiao S."/>
            <person name="Wang L."/>
            <person name="Liao Z."/>
            <person name="Chang Y."/>
            <person name="Mo W."/>
            <person name="Hu G."/>
            <person name="Li W."/>
            <person name="Zhao G."/>
            <person name="Zhu H."/>
            <person name="Hu X."/>
            <person name="Ji K."/>
            <person name="Xiang X."/>
            <person name="Song Q."/>
            <person name="Yuan D."/>
            <person name="Jin S."/>
            <person name="Zhang L."/>
        </authorList>
    </citation>
    <scope>NUCLEOTIDE SEQUENCE [LARGE SCALE GENOMIC DNA]</scope>
    <source>
        <strain evidence="1">SQ_2022a</strain>
    </source>
</reference>
<name>A0ACC0I6S1_9ERIC</name>
<accession>A0ACC0I6S1</accession>
<proteinExistence type="predicted"/>
<evidence type="ECO:0000313" key="2">
    <source>
        <dbReference type="Proteomes" id="UP001060215"/>
    </source>
</evidence>
<protein>
    <submittedName>
        <fullName evidence="1">Uncharacterized protein</fullName>
    </submittedName>
</protein>
<evidence type="ECO:0000313" key="1">
    <source>
        <dbReference type="EMBL" id="KAI8021557.1"/>
    </source>
</evidence>